<gene>
    <name evidence="2" type="ORF">HNR02_001282</name>
</gene>
<feature type="compositionally biased region" description="Basic and acidic residues" evidence="1">
    <location>
        <begin position="23"/>
        <end position="33"/>
    </location>
</feature>
<sequence length="47" mass="5057">MTRTSALPRVTEVPRGGIGGVQRYERHSGEAGARRFQGAGTTAEEVR</sequence>
<dbReference type="EMBL" id="JACCFK010000001">
    <property type="protein sequence ID" value="NYI87959.1"/>
    <property type="molecule type" value="Genomic_DNA"/>
</dbReference>
<evidence type="ECO:0000313" key="3">
    <source>
        <dbReference type="Proteomes" id="UP000549616"/>
    </source>
</evidence>
<name>A0A853AZ91_9PSEU</name>
<proteinExistence type="predicted"/>
<dbReference type="Proteomes" id="UP000549616">
    <property type="component" value="Unassembled WGS sequence"/>
</dbReference>
<keyword evidence="3" id="KW-1185">Reference proteome</keyword>
<feature type="region of interest" description="Disordered" evidence="1">
    <location>
        <begin position="1"/>
        <end position="47"/>
    </location>
</feature>
<evidence type="ECO:0000256" key="1">
    <source>
        <dbReference type="SAM" id="MobiDB-lite"/>
    </source>
</evidence>
<accession>A0A853AZ91</accession>
<comment type="caution">
    <text evidence="2">The sequence shown here is derived from an EMBL/GenBank/DDBJ whole genome shotgun (WGS) entry which is preliminary data.</text>
</comment>
<protein>
    <submittedName>
        <fullName evidence="2">Uncharacterized protein</fullName>
    </submittedName>
</protein>
<reference evidence="2 3" key="1">
    <citation type="submission" date="2020-07" db="EMBL/GenBank/DDBJ databases">
        <title>Sequencing the genomes of 1000 actinobacteria strains.</title>
        <authorList>
            <person name="Klenk H.-P."/>
        </authorList>
    </citation>
    <scope>NUCLEOTIDE SEQUENCE [LARGE SCALE GENOMIC DNA]</scope>
    <source>
        <strain evidence="2 3">DSM 104006</strain>
    </source>
</reference>
<organism evidence="2 3">
    <name type="scientific">Amycolatopsis endophytica</name>
    <dbReference type="NCBI Taxonomy" id="860233"/>
    <lineage>
        <taxon>Bacteria</taxon>
        <taxon>Bacillati</taxon>
        <taxon>Actinomycetota</taxon>
        <taxon>Actinomycetes</taxon>
        <taxon>Pseudonocardiales</taxon>
        <taxon>Pseudonocardiaceae</taxon>
        <taxon>Amycolatopsis</taxon>
    </lineage>
</organism>
<evidence type="ECO:0000313" key="2">
    <source>
        <dbReference type="EMBL" id="NYI87959.1"/>
    </source>
</evidence>
<dbReference type="AlphaFoldDB" id="A0A853AZ91"/>